<dbReference type="KEGG" id="bte:BTH_II0152"/>
<gene>
    <name evidence="1" type="ordered locus">BTH_II0152</name>
</gene>
<name>Q2T8Z5_BURTA</name>
<sequence length="58" mass="6312">MTPQLTAREGAHPARCAKRALPARTAIARGSKAKLRRDSSPRLAPIRALPGRIPRHHA</sequence>
<keyword evidence="2" id="KW-1185">Reference proteome</keyword>
<proteinExistence type="predicted"/>
<dbReference type="HOGENOM" id="CLU_2970650_0_0_4"/>
<evidence type="ECO:0000313" key="1">
    <source>
        <dbReference type="EMBL" id="ABC36184.1"/>
    </source>
</evidence>
<dbReference type="AlphaFoldDB" id="Q2T8Z5"/>
<evidence type="ECO:0000313" key="2">
    <source>
        <dbReference type="Proteomes" id="UP000001930"/>
    </source>
</evidence>
<dbReference type="EMBL" id="CP000085">
    <property type="protein sequence ID" value="ABC36184.1"/>
    <property type="molecule type" value="Genomic_DNA"/>
</dbReference>
<accession>Q2T8Z5</accession>
<organism evidence="1 2">
    <name type="scientific">Burkholderia thailandensis (strain ATCC 700388 / DSM 13276 / CCUG 48851 / CIP 106301 / E264)</name>
    <dbReference type="NCBI Taxonomy" id="271848"/>
    <lineage>
        <taxon>Bacteria</taxon>
        <taxon>Pseudomonadati</taxon>
        <taxon>Pseudomonadota</taxon>
        <taxon>Betaproteobacteria</taxon>
        <taxon>Burkholderiales</taxon>
        <taxon>Burkholderiaceae</taxon>
        <taxon>Burkholderia</taxon>
        <taxon>pseudomallei group</taxon>
    </lineage>
</organism>
<protein>
    <submittedName>
        <fullName evidence="1">Membrane protein</fullName>
    </submittedName>
</protein>
<reference evidence="1 2" key="1">
    <citation type="journal article" date="2005" name="BMC Genomics">
        <title>Bacterial genome adaptation to niches: divergence of the potential virulence genes in three Burkholderia species of different survival strategies.</title>
        <authorList>
            <person name="Kim H.S."/>
            <person name="Schell M.A."/>
            <person name="Yu Y."/>
            <person name="Ulrich R.L."/>
            <person name="Sarria S.H."/>
            <person name="Nierman W.C."/>
            <person name="DeShazer D."/>
        </authorList>
    </citation>
    <scope>NUCLEOTIDE SEQUENCE [LARGE SCALE GENOMIC DNA]</scope>
    <source>
        <strain evidence="2">ATCC 700388 / DSM 13276 / CCUG 48851 / CIP 106301 / E264</strain>
    </source>
</reference>
<dbReference type="Proteomes" id="UP000001930">
    <property type="component" value="Chromosome II"/>
</dbReference>